<keyword evidence="2" id="KW-0808">Transferase</keyword>
<feature type="transmembrane region" description="Helical" evidence="1">
    <location>
        <begin position="340"/>
        <end position="360"/>
    </location>
</feature>
<sequence length="402" mass="46874">MSILLILYIIIGVYLIFYCSYLSFTLIVGTFYKKKVGDSYNTPNDDRWLIFIPAYKADHVLIKSLESINVYAPLVEFKIVVLFQETPEDIIKEANNYEITMLNQSFSSDKGNTYIQALKYFNEWLKKDEMISEYSPTHLVLLDKDNCVGEHFFSELLKFRNVGYEYIQGRRSALNLRESVGHYDEISERLNDVSLRNYKCALGWNPELTGSGFIISMDFFINGIDHLSLNNPGMDKNLFLEWILGDKKPKGIYAREAILYEEKTEDIEVLKQQRSRWFAEQYMTAFQFLPRLLKQIFFKFDIEALDYLISIFRPPRSILMLITPLLSLLELLFFRTYYLFTISFLVLLIGGIVFILGNGLSHSFSSLIIRLPHIIMSNLYSLLSIFSGKAKGNFIHTERNKE</sequence>
<reference evidence="2 3" key="1">
    <citation type="submission" date="2020-04" db="EMBL/GenBank/DDBJ databases">
        <title>Flammeovirga sp. SR4, a novel species isolated from seawater.</title>
        <authorList>
            <person name="Wang X."/>
        </authorList>
    </citation>
    <scope>NUCLEOTIDE SEQUENCE [LARGE SCALE GENOMIC DNA]</scope>
    <source>
        <strain evidence="2 3">SR4</strain>
    </source>
</reference>
<proteinExistence type="predicted"/>
<feature type="transmembrane region" description="Helical" evidence="1">
    <location>
        <begin position="317"/>
        <end position="334"/>
    </location>
</feature>
<keyword evidence="3" id="KW-1185">Reference proteome</keyword>
<evidence type="ECO:0000313" key="3">
    <source>
        <dbReference type="Proteomes" id="UP000585050"/>
    </source>
</evidence>
<keyword evidence="1" id="KW-1133">Transmembrane helix</keyword>
<dbReference type="SUPFAM" id="SSF53448">
    <property type="entry name" value="Nucleotide-diphospho-sugar transferases"/>
    <property type="match status" value="1"/>
</dbReference>
<evidence type="ECO:0000256" key="1">
    <source>
        <dbReference type="SAM" id="Phobius"/>
    </source>
</evidence>
<organism evidence="2 3">
    <name type="scientific">Flammeovirga agarivorans</name>
    <dbReference type="NCBI Taxonomy" id="2726742"/>
    <lineage>
        <taxon>Bacteria</taxon>
        <taxon>Pseudomonadati</taxon>
        <taxon>Bacteroidota</taxon>
        <taxon>Cytophagia</taxon>
        <taxon>Cytophagales</taxon>
        <taxon>Flammeovirgaceae</taxon>
        <taxon>Flammeovirga</taxon>
    </lineage>
</organism>
<dbReference type="EMBL" id="JABAIL010000013">
    <property type="protein sequence ID" value="NLR94582.1"/>
    <property type="molecule type" value="Genomic_DNA"/>
</dbReference>
<dbReference type="InterPro" id="IPR029044">
    <property type="entry name" value="Nucleotide-diphossugar_trans"/>
</dbReference>
<name>A0A7X8SQV3_9BACT</name>
<dbReference type="Proteomes" id="UP000585050">
    <property type="component" value="Unassembled WGS sequence"/>
</dbReference>
<protein>
    <submittedName>
        <fullName evidence="2">Glycosyltransferase family 2 protein</fullName>
    </submittedName>
</protein>
<keyword evidence="1" id="KW-0472">Membrane</keyword>
<dbReference type="GO" id="GO:0016740">
    <property type="term" value="F:transferase activity"/>
    <property type="evidence" value="ECO:0007669"/>
    <property type="project" value="UniProtKB-KW"/>
</dbReference>
<comment type="caution">
    <text evidence="2">The sequence shown here is derived from an EMBL/GenBank/DDBJ whole genome shotgun (WGS) entry which is preliminary data.</text>
</comment>
<feature type="transmembrane region" description="Helical" evidence="1">
    <location>
        <begin position="6"/>
        <end position="32"/>
    </location>
</feature>
<dbReference type="RefSeq" id="WP_168885292.1">
    <property type="nucleotide sequence ID" value="NZ_JABAIL010000013.1"/>
</dbReference>
<dbReference type="Pfam" id="PF13641">
    <property type="entry name" value="Glyco_tranf_2_3"/>
    <property type="match status" value="1"/>
</dbReference>
<accession>A0A7X8SQV3</accession>
<dbReference type="AlphaFoldDB" id="A0A7X8SQV3"/>
<evidence type="ECO:0000313" key="2">
    <source>
        <dbReference type="EMBL" id="NLR94582.1"/>
    </source>
</evidence>
<gene>
    <name evidence="2" type="ORF">HGP29_25485</name>
</gene>
<keyword evidence="1" id="KW-0812">Transmembrane</keyword>